<proteinExistence type="predicted"/>
<sequence>MKITGIIRTVHDAPECVAASVAADNLSEMVTRATTHEGTGVVETTITGTKIRSIIASMDDYLSNLTVAEELCKQSSDKGSEH</sequence>
<organism evidence="1 2">
    <name type="scientific">Methanospirillum lacunae</name>
    <dbReference type="NCBI Taxonomy" id="668570"/>
    <lineage>
        <taxon>Archaea</taxon>
        <taxon>Methanobacteriati</taxon>
        <taxon>Methanobacteriota</taxon>
        <taxon>Stenosarchaea group</taxon>
        <taxon>Methanomicrobia</taxon>
        <taxon>Methanomicrobiales</taxon>
        <taxon>Methanospirillaceae</taxon>
        <taxon>Methanospirillum</taxon>
    </lineage>
</organism>
<dbReference type="AlphaFoldDB" id="A0A2V2N7J8"/>
<dbReference type="EMBL" id="QGMY01000007">
    <property type="protein sequence ID" value="PWR72207.1"/>
    <property type="molecule type" value="Genomic_DNA"/>
</dbReference>
<dbReference type="Proteomes" id="UP000245657">
    <property type="component" value="Unassembled WGS sequence"/>
</dbReference>
<accession>A0A2V2N7J8</accession>
<dbReference type="GeneID" id="97547916"/>
<protein>
    <recommendedName>
        <fullName evidence="3">KEOPS complex Pcc1-like subunit</fullName>
    </recommendedName>
</protein>
<gene>
    <name evidence="1" type="ORF">DK846_09510</name>
</gene>
<name>A0A2V2N7J8_9EURY</name>
<dbReference type="RefSeq" id="WP_109968696.1">
    <property type="nucleotide sequence ID" value="NZ_CP176093.1"/>
</dbReference>
<comment type="caution">
    <text evidence="1">The sequence shown here is derived from an EMBL/GenBank/DDBJ whole genome shotgun (WGS) entry which is preliminary data.</text>
</comment>
<evidence type="ECO:0008006" key="3">
    <source>
        <dbReference type="Google" id="ProtNLM"/>
    </source>
</evidence>
<evidence type="ECO:0000313" key="1">
    <source>
        <dbReference type="EMBL" id="PWR72207.1"/>
    </source>
</evidence>
<evidence type="ECO:0000313" key="2">
    <source>
        <dbReference type="Proteomes" id="UP000245657"/>
    </source>
</evidence>
<dbReference type="NCBIfam" id="NF011470">
    <property type="entry name" value="PRK14887.1"/>
    <property type="match status" value="1"/>
</dbReference>
<reference evidence="1 2" key="1">
    <citation type="submission" date="2018-05" db="EMBL/GenBank/DDBJ databases">
        <title>Draft genome of Methanospirillum lacunae Ki8-1.</title>
        <authorList>
            <person name="Dueholm M.S."/>
            <person name="Nielsen P.H."/>
            <person name="Bakmann L.F."/>
            <person name="Otzen D.E."/>
        </authorList>
    </citation>
    <scope>NUCLEOTIDE SEQUENCE [LARGE SCALE GENOMIC DNA]</scope>
    <source>
        <strain evidence="1 2">Ki8-1</strain>
    </source>
</reference>
<keyword evidence="2" id="KW-1185">Reference proteome</keyword>
<dbReference type="OrthoDB" id="107316at2157"/>